<evidence type="ECO:0000313" key="13">
    <source>
        <dbReference type="Proteomes" id="UP000604475"/>
    </source>
</evidence>
<dbReference type="PANTHER" id="PTHR24421:SF10">
    <property type="entry name" value="NITRATE_NITRITE SENSOR PROTEIN NARQ"/>
    <property type="match status" value="1"/>
</dbReference>
<evidence type="ECO:0000256" key="1">
    <source>
        <dbReference type="ARBA" id="ARBA00000085"/>
    </source>
</evidence>
<dbReference type="EC" id="2.7.13.3" evidence="2"/>
<feature type="transmembrane region" description="Helical" evidence="9">
    <location>
        <begin position="15"/>
        <end position="32"/>
    </location>
</feature>
<dbReference type="SUPFAM" id="SSF55874">
    <property type="entry name" value="ATPase domain of HSP90 chaperone/DNA topoisomerase II/histidine kinase"/>
    <property type="match status" value="1"/>
</dbReference>
<dbReference type="Proteomes" id="UP000604475">
    <property type="component" value="Unassembled WGS sequence"/>
</dbReference>
<accession>A0A937RIX1</accession>
<dbReference type="GO" id="GO:0000155">
    <property type="term" value="F:phosphorelay sensor kinase activity"/>
    <property type="evidence" value="ECO:0007669"/>
    <property type="project" value="InterPro"/>
</dbReference>
<evidence type="ECO:0000256" key="8">
    <source>
        <dbReference type="ARBA" id="ARBA00023012"/>
    </source>
</evidence>
<evidence type="ECO:0000256" key="2">
    <source>
        <dbReference type="ARBA" id="ARBA00012438"/>
    </source>
</evidence>
<feature type="transmembrane region" description="Helical" evidence="9">
    <location>
        <begin position="44"/>
        <end position="62"/>
    </location>
</feature>
<feature type="transmembrane region" description="Helical" evidence="9">
    <location>
        <begin position="68"/>
        <end position="101"/>
    </location>
</feature>
<dbReference type="GO" id="GO:0016020">
    <property type="term" value="C:membrane"/>
    <property type="evidence" value="ECO:0007669"/>
    <property type="project" value="InterPro"/>
</dbReference>
<evidence type="ECO:0000256" key="4">
    <source>
        <dbReference type="ARBA" id="ARBA00022679"/>
    </source>
</evidence>
<reference evidence="12" key="1">
    <citation type="submission" date="2020-12" db="EMBL/GenBank/DDBJ databases">
        <title>Genomic characterization of non-nitrogen-fixing Frankia strains.</title>
        <authorList>
            <person name="Carlos-Shanley C."/>
            <person name="Guerra T."/>
            <person name="Hahn D."/>
        </authorList>
    </citation>
    <scope>NUCLEOTIDE SEQUENCE</scope>
    <source>
        <strain evidence="12">CN6</strain>
    </source>
</reference>
<dbReference type="InterPro" id="IPR003594">
    <property type="entry name" value="HATPase_dom"/>
</dbReference>
<evidence type="ECO:0000256" key="7">
    <source>
        <dbReference type="ARBA" id="ARBA00022840"/>
    </source>
</evidence>
<name>A0A937RIX1_9ACTN</name>
<keyword evidence="3" id="KW-0597">Phosphoprotein</keyword>
<evidence type="ECO:0000259" key="11">
    <source>
        <dbReference type="Pfam" id="PF07730"/>
    </source>
</evidence>
<protein>
    <recommendedName>
        <fullName evidence="2">histidine kinase</fullName>
        <ecNumber evidence="2">2.7.13.3</ecNumber>
    </recommendedName>
</protein>
<dbReference type="GO" id="GO:0005524">
    <property type="term" value="F:ATP binding"/>
    <property type="evidence" value="ECO:0007669"/>
    <property type="project" value="UniProtKB-KW"/>
</dbReference>
<dbReference type="Gene3D" id="3.30.565.10">
    <property type="entry name" value="Histidine kinase-like ATPase, C-terminal domain"/>
    <property type="match status" value="1"/>
</dbReference>
<dbReference type="EMBL" id="JAEACQ010000234">
    <property type="protein sequence ID" value="MBL7629674.1"/>
    <property type="molecule type" value="Genomic_DNA"/>
</dbReference>
<dbReference type="InterPro" id="IPR036890">
    <property type="entry name" value="HATPase_C_sf"/>
</dbReference>
<comment type="catalytic activity">
    <reaction evidence="1">
        <text>ATP + protein L-histidine = ADP + protein N-phospho-L-histidine.</text>
        <dbReference type="EC" id="2.7.13.3"/>
    </reaction>
</comment>
<keyword evidence="8" id="KW-0902">Two-component regulatory system</keyword>
<keyword evidence="5" id="KW-0547">Nucleotide-binding</keyword>
<dbReference type="Gene3D" id="1.20.5.1930">
    <property type="match status" value="1"/>
</dbReference>
<feature type="transmembrane region" description="Helical" evidence="9">
    <location>
        <begin position="113"/>
        <end position="131"/>
    </location>
</feature>
<keyword evidence="13" id="KW-1185">Reference proteome</keyword>
<keyword evidence="4" id="KW-0808">Transferase</keyword>
<evidence type="ECO:0000256" key="6">
    <source>
        <dbReference type="ARBA" id="ARBA00022777"/>
    </source>
</evidence>
<organism evidence="12 13">
    <name type="scientific">Frankia nepalensis</name>
    <dbReference type="NCBI Taxonomy" id="1836974"/>
    <lineage>
        <taxon>Bacteria</taxon>
        <taxon>Bacillati</taxon>
        <taxon>Actinomycetota</taxon>
        <taxon>Actinomycetes</taxon>
        <taxon>Frankiales</taxon>
        <taxon>Frankiaceae</taxon>
        <taxon>Frankia</taxon>
    </lineage>
</organism>
<dbReference type="RefSeq" id="WP_203010121.1">
    <property type="nucleotide sequence ID" value="NZ_JADWYU010000089.1"/>
</dbReference>
<dbReference type="InterPro" id="IPR050482">
    <property type="entry name" value="Sensor_HK_TwoCompSys"/>
</dbReference>
<dbReference type="InterPro" id="IPR011712">
    <property type="entry name" value="Sig_transdc_His_kin_sub3_dim/P"/>
</dbReference>
<evidence type="ECO:0000256" key="5">
    <source>
        <dbReference type="ARBA" id="ARBA00022741"/>
    </source>
</evidence>
<dbReference type="Pfam" id="PF07730">
    <property type="entry name" value="HisKA_3"/>
    <property type="match status" value="1"/>
</dbReference>
<keyword evidence="7" id="KW-0067">ATP-binding</keyword>
<gene>
    <name evidence="12" type="ORF">I7412_21375</name>
</gene>
<dbReference type="Pfam" id="PF02518">
    <property type="entry name" value="HATPase_c"/>
    <property type="match status" value="1"/>
</dbReference>
<feature type="transmembrane region" description="Helical" evidence="9">
    <location>
        <begin position="137"/>
        <end position="158"/>
    </location>
</feature>
<comment type="caution">
    <text evidence="12">The sequence shown here is derived from an EMBL/GenBank/DDBJ whole genome shotgun (WGS) entry which is preliminary data.</text>
</comment>
<keyword evidence="9" id="KW-0812">Transmembrane</keyword>
<proteinExistence type="predicted"/>
<keyword evidence="9" id="KW-1133">Transmembrane helix</keyword>
<evidence type="ECO:0000256" key="3">
    <source>
        <dbReference type="ARBA" id="ARBA00022553"/>
    </source>
</evidence>
<dbReference type="PANTHER" id="PTHR24421">
    <property type="entry name" value="NITRATE/NITRITE SENSOR PROTEIN NARX-RELATED"/>
    <property type="match status" value="1"/>
</dbReference>
<keyword evidence="9" id="KW-0472">Membrane</keyword>
<dbReference type="AlphaFoldDB" id="A0A937RIX1"/>
<feature type="domain" description="Histidine kinase/HSP90-like ATPase" evidence="10">
    <location>
        <begin position="303"/>
        <end position="427"/>
    </location>
</feature>
<evidence type="ECO:0000256" key="9">
    <source>
        <dbReference type="SAM" id="Phobius"/>
    </source>
</evidence>
<feature type="domain" description="Signal transduction histidine kinase subgroup 3 dimerisation and phosphoacceptor" evidence="11">
    <location>
        <begin position="190"/>
        <end position="256"/>
    </location>
</feature>
<sequence>MPTAWRRSAPRRHPLGDAAVAVALFAVTVAGSRVQGPHTTDTRVWLPVAVALAGGACAVLPLRRRHPWAVAAVASAATLALAALGALLTPMVLAPLLAALFWLTSAARARRAVVFAGAVAALLTAAATAAGPPERPWFLETITPLSWLVMSVILGAWARSRRAYLLAERARAELAERTREQEARVRVAAERARIARELHDAVAHHLALANAQAGTAAHLMRTQPEQAQVILTELNRSTSAALRDLKAAVGVLRQPDDPDAPLEPAPGLARLDELTSSCASAGLAVTVSTEGSPRPLSSSVDLAAYRVVQEALTNVTKHAATPSAHVRLAYAPGGLTITVTDGPGLPAHQRQSRTSGAVASGTFASTSGATAAFATAKAATGPALAADGATGFGLVGLRERARSVGGRLVAGHRPHGGFQVMAELPLPPADEPEPAR</sequence>
<dbReference type="CDD" id="cd16917">
    <property type="entry name" value="HATPase_UhpB-NarQ-NarX-like"/>
    <property type="match status" value="1"/>
</dbReference>
<keyword evidence="6 12" id="KW-0418">Kinase</keyword>
<dbReference type="GO" id="GO:0046983">
    <property type="term" value="F:protein dimerization activity"/>
    <property type="evidence" value="ECO:0007669"/>
    <property type="project" value="InterPro"/>
</dbReference>
<evidence type="ECO:0000259" key="10">
    <source>
        <dbReference type="Pfam" id="PF02518"/>
    </source>
</evidence>
<evidence type="ECO:0000313" key="12">
    <source>
        <dbReference type="EMBL" id="MBL7629674.1"/>
    </source>
</evidence>